<organism evidence="6 7">
    <name type="scientific">Noviherbaspirillum autotrophicum</name>
    <dbReference type="NCBI Taxonomy" id="709839"/>
    <lineage>
        <taxon>Bacteria</taxon>
        <taxon>Pseudomonadati</taxon>
        <taxon>Pseudomonadota</taxon>
        <taxon>Betaproteobacteria</taxon>
        <taxon>Burkholderiales</taxon>
        <taxon>Oxalobacteraceae</taxon>
        <taxon>Noviherbaspirillum</taxon>
    </lineage>
</organism>
<dbReference type="Pfam" id="PF25873">
    <property type="entry name" value="WHD_MalT"/>
    <property type="match status" value="1"/>
</dbReference>
<gene>
    <name evidence="6" type="ORF">TSA66_06260</name>
</gene>
<evidence type="ECO:0000256" key="2">
    <source>
        <dbReference type="ARBA" id="ARBA00023015"/>
    </source>
</evidence>
<evidence type="ECO:0000259" key="5">
    <source>
        <dbReference type="PROSITE" id="PS50043"/>
    </source>
</evidence>
<sequence length="903" mass="100452">MVERIRLAEGAKLILVQAPAGFGKTTLLRHIYDSFRADGCAIAWLTLDAGDNDLDRFMSCLGQAFAQVSRILPSELMEMQGLESPDEDQVFELAHAIAATPLPFMLMLDEFEHLHNPAALAVVQQLLEMLGPQQRIVIGSREFPTLSVGRLRICQQMLEIDAAQLRFSLEETSQFLRAKRNLILDGQDVERLYEVTGGWAAALWLSSLALESNDNPKQYIRTFSGSNTVVASYLAEDVLSHRPKPVQDFILQTSILHKFCADSCNAVTGRKDSGVLLQELERSNMFMSALDEQHVWYSYHPLFAGFLRAQLGRQYPGLASSLHRRAAMWYVEQERPIPAIDHAIASGDKDLLFDLLSKNAESLFLQGRVRLLARWLDALDRASLAAYPKLISVYAWVLIHINRSEEALTLLETVTNEDGASPISHPTYHVLRAFSLVMLDRVEQTAPMWEDLHILGGAAQEPLLRSMLMIGCAYYYATAGRYQEARMLLDQATREHSAVGPLFSVTLAGYMHGMLDLRQGQLRAAGARLRALIGDESQVRLRGTAPRLRAIMGVESDMSNRRYGADAGFASIYLAEVLYEMDALEESKRLLKLYLPLIKDAGIPDQLIASHVIYARILRAESNVNDALQILLELEQLGMQRNLQRIIDSARLERVRGAVLDGDMDAAKAMFSLVGMSPPWRHRDLQMIAEDIETPVLGAMRLQVHGGQAAATLPVLKEHLQDAQARSCVRYALRVKALYALALHQAGQRNPALRTIKEALQDALNEGFVRVFKDEGPALLVLVNDMLKSMKDASSAENGALHFFAERILNPMKNGASAVTYYGGENAVVEPRMPRAAMENELTGRELDVLTLLAKGYGNQAIAEKLFVSVTTVKTHLRNINLKLGAHTRTEAISVARKLSIIT</sequence>
<feature type="domain" description="HTH luxR-type" evidence="5">
    <location>
        <begin position="835"/>
        <end position="900"/>
    </location>
</feature>
<dbReference type="PANTHER" id="PTHR44688">
    <property type="entry name" value="DNA-BINDING TRANSCRIPTIONAL ACTIVATOR DEVR_DOSR"/>
    <property type="match status" value="1"/>
</dbReference>
<dbReference type="InterPro" id="IPR059106">
    <property type="entry name" value="WHD_MalT"/>
</dbReference>
<dbReference type="SUPFAM" id="SSF52540">
    <property type="entry name" value="P-loop containing nucleoside triphosphate hydrolases"/>
    <property type="match status" value="1"/>
</dbReference>
<dbReference type="SMART" id="SM00421">
    <property type="entry name" value="HTH_LUXR"/>
    <property type="match status" value="1"/>
</dbReference>
<dbReference type="PROSITE" id="PS50043">
    <property type="entry name" value="HTH_LUXR_2"/>
    <property type="match status" value="1"/>
</dbReference>
<keyword evidence="4" id="KW-0804">Transcription</keyword>
<dbReference type="InterPro" id="IPR041617">
    <property type="entry name" value="TPR_MalT"/>
</dbReference>
<evidence type="ECO:0000256" key="4">
    <source>
        <dbReference type="ARBA" id="ARBA00023163"/>
    </source>
</evidence>
<dbReference type="InterPro" id="IPR016032">
    <property type="entry name" value="Sig_transdc_resp-reg_C-effctor"/>
</dbReference>
<dbReference type="Proteomes" id="UP000031572">
    <property type="component" value="Unassembled WGS sequence"/>
</dbReference>
<dbReference type="InterPro" id="IPR011990">
    <property type="entry name" value="TPR-like_helical_dom_sf"/>
</dbReference>
<name>A0A0C2BKJ5_9BURK</name>
<evidence type="ECO:0000256" key="3">
    <source>
        <dbReference type="ARBA" id="ARBA00023125"/>
    </source>
</evidence>
<dbReference type="InterPro" id="IPR027417">
    <property type="entry name" value="P-loop_NTPase"/>
</dbReference>
<dbReference type="PROSITE" id="PS00622">
    <property type="entry name" value="HTH_LUXR_1"/>
    <property type="match status" value="1"/>
</dbReference>
<dbReference type="GO" id="GO:0006355">
    <property type="term" value="P:regulation of DNA-templated transcription"/>
    <property type="evidence" value="ECO:0007669"/>
    <property type="project" value="InterPro"/>
</dbReference>
<comment type="caution">
    <text evidence="6">The sequence shown here is derived from an EMBL/GenBank/DDBJ whole genome shotgun (WGS) entry which is preliminary data.</text>
</comment>
<dbReference type="Pfam" id="PF17874">
    <property type="entry name" value="TPR_MalT"/>
    <property type="match status" value="1"/>
</dbReference>
<dbReference type="InterPro" id="IPR000792">
    <property type="entry name" value="Tscrpt_reg_LuxR_C"/>
</dbReference>
<dbReference type="GO" id="GO:0003677">
    <property type="term" value="F:DNA binding"/>
    <property type="evidence" value="ECO:0007669"/>
    <property type="project" value="UniProtKB-KW"/>
</dbReference>
<dbReference type="Gene3D" id="3.40.50.300">
    <property type="entry name" value="P-loop containing nucleotide triphosphate hydrolases"/>
    <property type="match status" value="1"/>
</dbReference>
<reference evidence="6 7" key="1">
    <citation type="submission" date="2014-12" db="EMBL/GenBank/DDBJ databases">
        <title>Denitrispirillum autotrophicum gen. nov., sp. nov., Denitrifying, Facultatively Autotrophic Bacteria Isolated from Rice Paddy Soil.</title>
        <authorList>
            <person name="Ishii S."/>
            <person name="Ashida N."/>
            <person name="Ohno H."/>
            <person name="Otsuka S."/>
            <person name="Yokota A."/>
            <person name="Senoo K."/>
        </authorList>
    </citation>
    <scope>NUCLEOTIDE SEQUENCE [LARGE SCALE GENOMIC DNA]</scope>
    <source>
        <strain evidence="6 7">TSA66</strain>
    </source>
</reference>
<keyword evidence="3" id="KW-0238">DNA-binding</keyword>
<protein>
    <recommendedName>
        <fullName evidence="5">HTH luxR-type domain-containing protein</fullName>
    </recommendedName>
</protein>
<evidence type="ECO:0000313" key="6">
    <source>
        <dbReference type="EMBL" id="KIF80504.1"/>
    </source>
</evidence>
<dbReference type="SUPFAM" id="SSF46894">
    <property type="entry name" value="C-terminal effector domain of the bipartite response regulators"/>
    <property type="match status" value="1"/>
</dbReference>
<keyword evidence="2" id="KW-0805">Transcription regulation</keyword>
<dbReference type="InterPro" id="IPR056884">
    <property type="entry name" value="NPHP3-like_N"/>
</dbReference>
<keyword evidence="1" id="KW-0677">Repeat</keyword>
<dbReference type="STRING" id="709839.TSA66_06260"/>
<dbReference type="Gene3D" id="1.10.10.10">
    <property type="entry name" value="Winged helix-like DNA-binding domain superfamily/Winged helix DNA-binding domain"/>
    <property type="match status" value="1"/>
</dbReference>
<keyword evidence="7" id="KW-1185">Reference proteome</keyword>
<dbReference type="AlphaFoldDB" id="A0A0C2BKJ5"/>
<proteinExistence type="predicted"/>
<dbReference type="CDD" id="cd06170">
    <property type="entry name" value="LuxR_C_like"/>
    <property type="match status" value="1"/>
</dbReference>
<dbReference type="EMBL" id="JWJG01000028">
    <property type="protein sequence ID" value="KIF80504.1"/>
    <property type="molecule type" value="Genomic_DNA"/>
</dbReference>
<dbReference type="InterPro" id="IPR036388">
    <property type="entry name" value="WH-like_DNA-bd_sf"/>
</dbReference>
<dbReference type="Pfam" id="PF24883">
    <property type="entry name" value="NPHP3_N"/>
    <property type="match status" value="1"/>
</dbReference>
<dbReference type="Gene3D" id="1.25.40.10">
    <property type="entry name" value="Tetratricopeptide repeat domain"/>
    <property type="match status" value="1"/>
</dbReference>
<dbReference type="Pfam" id="PF00196">
    <property type="entry name" value="GerE"/>
    <property type="match status" value="1"/>
</dbReference>
<evidence type="ECO:0000313" key="7">
    <source>
        <dbReference type="Proteomes" id="UP000031572"/>
    </source>
</evidence>
<accession>A0A0C2BKJ5</accession>
<dbReference type="PRINTS" id="PR00038">
    <property type="entry name" value="HTHLUXR"/>
</dbReference>
<evidence type="ECO:0000256" key="1">
    <source>
        <dbReference type="ARBA" id="ARBA00022737"/>
    </source>
</evidence>
<dbReference type="PANTHER" id="PTHR44688:SF16">
    <property type="entry name" value="DNA-BINDING TRANSCRIPTIONAL ACTIVATOR DEVR_DOSR"/>
    <property type="match status" value="1"/>
</dbReference>